<feature type="region of interest" description="Disordered" evidence="1">
    <location>
        <begin position="402"/>
        <end position="435"/>
    </location>
</feature>
<evidence type="ECO:0000256" key="1">
    <source>
        <dbReference type="SAM" id="MobiDB-lite"/>
    </source>
</evidence>
<dbReference type="PANTHER" id="PTHR47482">
    <property type="entry name" value="OS11G0632001 PROTEIN"/>
    <property type="match status" value="1"/>
</dbReference>
<feature type="region of interest" description="Disordered" evidence="1">
    <location>
        <begin position="451"/>
        <end position="470"/>
    </location>
</feature>
<feature type="region of interest" description="Disordered" evidence="1">
    <location>
        <begin position="1"/>
        <end position="34"/>
    </location>
</feature>
<dbReference type="AlphaFoldDB" id="M8C5M7"/>
<feature type="compositionally biased region" description="Basic and acidic residues" evidence="1">
    <location>
        <begin position="457"/>
        <end position="470"/>
    </location>
</feature>
<protein>
    <submittedName>
        <fullName evidence="2">Uncharacterized protein</fullName>
    </submittedName>
</protein>
<name>M8C5M7_AEGTA</name>
<reference evidence="2" key="1">
    <citation type="submission" date="2015-06" db="UniProtKB">
        <authorList>
            <consortium name="EnsemblPlants"/>
        </authorList>
    </citation>
    <scope>IDENTIFICATION</scope>
</reference>
<dbReference type="ExpressionAtlas" id="M8C5M7">
    <property type="expression patterns" value="baseline"/>
</dbReference>
<feature type="compositionally biased region" description="Polar residues" evidence="1">
    <location>
        <begin position="424"/>
        <end position="435"/>
    </location>
</feature>
<sequence>MAPQVHKALAPLHRHDQHKRSDEEYKRKTKNKQGARDIDAITELKMVPCNDHCTSLPYISATSKAECLLEDSLYYQKGEAAQKTKKAYCARAAMAWTSLSAPGSDKGAQHCGSNLAGDAEKKRQIYPFGHCTRREARSYGDGGGGRWEAGGDGFQFLADPVHRFPLPDLAAGGSLLRSEAKQAVVHTPAESSICDVGDAAPTPDSTTIFEHRLQWDGPVGAELRAIDGQGRSSAAWLDQENECLEKTLRRYVVPAVGSHFNSLGEAYVYYNLYSRDTGFGITYGKSRLNVERINACRRYYVAAPAREASENYEERRTKILHASDMYTRAMFEKFGEIMYEAGQYKVEELSSSALAVSDEHDLHLQFLPSDDHVAGGSAPGHAAFVQDTVYGRADGVSMADEGCEDESQVQSRSSTVEEVGTYDPENQSYAGGDNWSKTGSYSELRTKVADGSISGVDGERRAAKRARVED</sequence>
<organism evidence="2">
    <name type="scientific">Aegilops tauschii</name>
    <name type="common">Tausch's goatgrass</name>
    <name type="synonym">Aegilops squarrosa</name>
    <dbReference type="NCBI Taxonomy" id="37682"/>
    <lineage>
        <taxon>Eukaryota</taxon>
        <taxon>Viridiplantae</taxon>
        <taxon>Streptophyta</taxon>
        <taxon>Embryophyta</taxon>
        <taxon>Tracheophyta</taxon>
        <taxon>Spermatophyta</taxon>
        <taxon>Magnoliopsida</taxon>
        <taxon>Liliopsida</taxon>
        <taxon>Poales</taxon>
        <taxon>Poaceae</taxon>
        <taxon>BOP clade</taxon>
        <taxon>Pooideae</taxon>
        <taxon>Triticodae</taxon>
        <taxon>Triticeae</taxon>
        <taxon>Triticinae</taxon>
        <taxon>Aegilops</taxon>
    </lineage>
</organism>
<proteinExistence type="predicted"/>
<dbReference type="PANTHER" id="PTHR47482:SF5">
    <property type="entry name" value="FAR1 DOMAIN-CONTAINING PROTEIN"/>
    <property type="match status" value="1"/>
</dbReference>
<accession>M8C5M7</accession>
<evidence type="ECO:0000313" key="2">
    <source>
        <dbReference type="EnsemblPlants" id="EMT10448"/>
    </source>
</evidence>
<dbReference type="EnsemblPlants" id="EMT10448">
    <property type="protein sequence ID" value="EMT10448"/>
    <property type="gene ID" value="F775_06760"/>
</dbReference>